<sequence>MKIRKTNIEDRESKVYIYENKKEESFMTAIPDLEWSVFFTYEEEKAELLKKMQKGLTSKLDGAEAESLSLRIYNWTREM</sequence>
<dbReference type="RefSeq" id="WP_114743913.1">
    <property type="nucleotide sequence ID" value="NZ_QQAY01000001.1"/>
</dbReference>
<comment type="caution">
    <text evidence="1">The sequence shown here is derived from an EMBL/GenBank/DDBJ whole genome shotgun (WGS) entry which is preliminary data.</text>
</comment>
<accession>A0A370GWQ4</accession>
<reference evidence="1 2" key="1">
    <citation type="submission" date="2018-07" db="EMBL/GenBank/DDBJ databases">
        <title>Genomic Encyclopedia of Type Strains, Phase IV (KMG-IV): sequencing the most valuable type-strain genomes for metagenomic binning, comparative biology and taxonomic classification.</title>
        <authorList>
            <person name="Goeker M."/>
        </authorList>
    </citation>
    <scope>NUCLEOTIDE SEQUENCE [LARGE SCALE GENOMIC DNA]</scope>
    <source>
        <strain evidence="1 2">DSM 25281</strain>
    </source>
</reference>
<protein>
    <submittedName>
        <fullName evidence="1">YueH-like protein</fullName>
    </submittedName>
</protein>
<dbReference type="Proteomes" id="UP000255326">
    <property type="component" value="Unassembled WGS sequence"/>
</dbReference>
<proteinExistence type="predicted"/>
<dbReference type="OrthoDB" id="2390431at2"/>
<dbReference type="AlphaFoldDB" id="A0A370GWQ4"/>
<evidence type="ECO:0000313" key="2">
    <source>
        <dbReference type="Proteomes" id="UP000255326"/>
    </source>
</evidence>
<dbReference type="InterPro" id="IPR020260">
    <property type="entry name" value="Uncharacterised_YueH"/>
</dbReference>
<dbReference type="EMBL" id="QQAY01000001">
    <property type="protein sequence ID" value="RDI47706.1"/>
    <property type="molecule type" value="Genomic_DNA"/>
</dbReference>
<organism evidence="1 2">
    <name type="scientific">Falsibacillus pallidus</name>
    <dbReference type="NCBI Taxonomy" id="493781"/>
    <lineage>
        <taxon>Bacteria</taxon>
        <taxon>Bacillati</taxon>
        <taxon>Bacillota</taxon>
        <taxon>Bacilli</taxon>
        <taxon>Bacillales</taxon>
        <taxon>Bacillaceae</taxon>
        <taxon>Falsibacillus</taxon>
    </lineage>
</organism>
<keyword evidence="2" id="KW-1185">Reference proteome</keyword>
<evidence type="ECO:0000313" key="1">
    <source>
        <dbReference type="EMBL" id="RDI47706.1"/>
    </source>
</evidence>
<name>A0A370GWQ4_9BACI</name>
<dbReference type="Pfam" id="PF14166">
    <property type="entry name" value="YueH"/>
    <property type="match status" value="1"/>
</dbReference>
<gene>
    <name evidence="1" type="ORF">DFR59_101368</name>
</gene>